<proteinExistence type="predicted"/>
<organism evidence="3 4">
    <name type="scientific">Micromonospora krabiensis</name>
    <dbReference type="NCBI Taxonomy" id="307121"/>
    <lineage>
        <taxon>Bacteria</taxon>
        <taxon>Bacillati</taxon>
        <taxon>Actinomycetota</taxon>
        <taxon>Actinomycetes</taxon>
        <taxon>Micromonosporales</taxon>
        <taxon>Micromonosporaceae</taxon>
        <taxon>Micromonospora</taxon>
    </lineage>
</organism>
<dbReference type="AlphaFoldDB" id="A0A1C3NCA1"/>
<dbReference type="PANTHER" id="PTHR34094:SF1">
    <property type="entry name" value="PROTEIN FAM185A"/>
    <property type="match status" value="1"/>
</dbReference>
<keyword evidence="4" id="KW-1185">Reference proteome</keyword>
<name>A0A1C3NCA1_9ACTN</name>
<dbReference type="Pfam" id="PF13349">
    <property type="entry name" value="DUF4097"/>
    <property type="match status" value="1"/>
</dbReference>
<dbReference type="STRING" id="307121.GA0070620_5772"/>
<dbReference type="OrthoDB" id="4331847at2"/>
<accession>A0A1C3NCA1</accession>
<feature type="compositionally biased region" description="Polar residues" evidence="1">
    <location>
        <begin position="1"/>
        <end position="11"/>
    </location>
</feature>
<dbReference type="PATRIC" id="fig|307121.4.peg.5876"/>
<dbReference type="EMBL" id="LT598496">
    <property type="protein sequence ID" value="SBV30179.1"/>
    <property type="molecule type" value="Genomic_DNA"/>
</dbReference>
<dbReference type="Gene3D" id="2.160.20.120">
    <property type="match status" value="1"/>
</dbReference>
<sequence length="284" mass="29387">MALHRTTTSDRSLPHAPARDVGGRRATRRRVAPVALGTATALIVLTGCDNLAYRRLDFTDTETARISTIRVLPGAGDVVVRATGPAGEVRVKRVVRYQGAQPEAKYRITGDELVLDTECGSRCSISYEVIAPEGVAVRGESGSGDVELSRVGAVEMHLGSGNVRLTGATGPVRVETGSGDIDVSEVSGSLNLRASSGNISARRLTGQVDAEAKSGDVDVQLDQPASARAHASSGNVSLSVPAGRYRVRSSADSGDVALGVADDPAATLVLDVSADSGDVTVTQR</sequence>
<dbReference type="InterPro" id="IPR025164">
    <property type="entry name" value="Toastrack_DUF4097"/>
</dbReference>
<evidence type="ECO:0000313" key="3">
    <source>
        <dbReference type="EMBL" id="SBV30179.1"/>
    </source>
</evidence>
<gene>
    <name evidence="3" type="ORF">GA0070620_5772</name>
</gene>
<reference evidence="4" key="1">
    <citation type="submission" date="2016-06" db="EMBL/GenBank/DDBJ databases">
        <authorList>
            <person name="Varghese N."/>
        </authorList>
    </citation>
    <scope>NUCLEOTIDE SEQUENCE [LARGE SCALE GENOMIC DNA]</scope>
    <source>
        <strain evidence="4">DSM 45344</strain>
    </source>
</reference>
<dbReference type="PANTHER" id="PTHR34094">
    <property type="match status" value="1"/>
</dbReference>
<dbReference type="RefSeq" id="WP_091599513.1">
    <property type="nucleotide sequence ID" value="NZ_JBHRWG010000002.1"/>
</dbReference>
<evidence type="ECO:0000259" key="2">
    <source>
        <dbReference type="Pfam" id="PF13349"/>
    </source>
</evidence>
<dbReference type="Proteomes" id="UP000199393">
    <property type="component" value="Chromosome I"/>
</dbReference>
<feature type="domain" description="DUF4097" evidence="2">
    <location>
        <begin position="140"/>
        <end position="282"/>
    </location>
</feature>
<evidence type="ECO:0000256" key="1">
    <source>
        <dbReference type="SAM" id="MobiDB-lite"/>
    </source>
</evidence>
<evidence type="ECO:0000313" key="4">
    <source>
        <dbReference type="Proteomes" id="UP000199393"/>
    </source>
</evidence>
<feature type="region of interest" description="Disordered" evidence="1">
    <location>
        <begin position="1"/>
        <end position="27"/>
    </location>
</feature>
<protein>
    <submittedName>
        <fullName evidence="3">Putative adhesin</fullName>
    </submittedName>
</protein>